<keyword evidence="5 7" id="KW-1133">Transmembrane helix</keyword>
<dbReference type="SUPFAM" id="SSF161098">
    <property type="entry name" value="MetI-like"/>
    <property type="match status" value="1"/>
</dbReference>
<dbReference type="PANTHER" id="PTHR43744">
    <property type="entry name" value="ABC TRANSPORTER PERMEASE PROTEIN MG189-RELATED-RELATED"/>
    <property type="match status" value="1"/>
</dbReference>
<protein>
    <submittedName>
        <fullName evidence="9">Carbohydrate ABC transporter permease</fullName>
    </submittedName>
</protein>
<comment type="caution">
    <text evidence="9">The sequence shown here is derived from an EMBL/GenBank/DDBJ whole genome shotgun (WGS) entry which is preliminary data.</text>
</comment>
<evidence type="ECO:0000256" key="2">
    <source>
        <dbReference type="ARBA" id="ARBA00022448"/>
    </source>
</evidence>
<keyword evidence="2 7" id="KW-0813">Transport</keyword>
<reference evidence="10" key="1">
    <citation type="journal article" date="2019" name="Int. J. Syst. Evol. Microbiol.">
        <title>The Global Catalogue of Microorganisms (GCM) 10K type strain sequencing project: providing services to taxonomists for standard genome sequencing and annotation.</title>
        <authorList>
            <consortium name="The Broad Institute Genomics Platform"/>
            <consortium name="The Broad Institute Genome Sequencing Center for Infectious Disease"/>
            <person name="Wu L."/>
            <person name="Ma J."/>
        </authorList>
    </citation>
    <scope>NUCLEOTIDE SEQUENCE [LARGE SCALE GENOMIC DNA]</scope>
    <source>
        <strain evidence="10">JCM 18537</strain>
    </source>
</reference>
<evidence type="ECO:0000256" key="3">
    <source>
        <dbReference type="ARBA" id="ARBA00022475"/>
    </source>
</evidence>
<feature type="transmembrane region" description="Helical" evidence="7">
    <location>
        <begin position="258"/>
        <end position="277"/>
    </location>
</feature>
<keyword evidence="3" id="KW-1003">Cell membrane</keyword>
<evidence type="ECO:0000313" key="10">
    <source>
        <dbReference type="Proteomes" id="UP001501645"/>
    </source>
</evidence>
<feature type="transmembrane region" description="Helical" evidence="7">
    <location>
        <begin position="26"/>
        <end position="50"/>
    </location>
</feature>
<gene>
    <name evidence="9" type="ORF">GCM10023351_22950</name>
</gene>
<keyword evidence="4 7" id="KW-0812">Transmembrane</keyword>
<dbReference type="InterPro" id="IPR000515">
    <property type="entry name" value="MetI-like"/>
</dbReference>
<feature type="transmembrane region" description="Helical" evidence="7">
    <location>
        <begin position="209"/>
        <end position="227"/>
    </location>
</feature>
<keyword evidence="10" id="KW-1185">Reference proteome</keyword>
<dbReference type="InterPro" id="IPR035906">
    <property type="entry name" value="MetI-like_sf"/>
</dbReference>
<feature type="transmembrane region" description="Helical" evidence="7">
    <location>
        <begin position="121"/>
        <end position="142"/>
    </location>
</feature>
<sequence>MSTTTRVITTAGAPRRVRERLRARPVLFAVLAIISIALLLPFALLLITALKTPEQLSSGDFVWFPVPPALGNFAQAVTEQPFFVYAANSFFLASLSGLLSTFFSALVGYGFARLKGPGKGFLFGVLISMMLVPGIVTLIPTYLLFARIGLVGTYWPWVLWGIAGSPYLIFLYRQFFAGLPRELEEAATLDGCSRFGTFLRIFIPMSKPIIVTVFVLSFTGVWGDFITPNLLLNYDNTTLAVALTTGYVNDQGFPLNNLIAAASILYVVPMIIVFLFAQRSYVAGFATSGIK</sequence>
<dbReference type="EMBL" id="BAABKO010000004">
    <property type="protein sequence ID" value="GAA4777552.1"/>
    <property type="molecule type" value="Genomic_DNA"/>
</dbReference>
<accession>A0ABP9ACI9</accession>
<evidence type="ECO:0000313" key="9">
    <source>
        <dbReference type="EMBL" id="GAA4777552.1"/>
    </source>
</evidence>
<feature type="transmembrane region" description="Helical" evidence="7">
    <location>
        <begin position="154"/>
        <end position="172"/>
    </location>
</feature>
<evidence type="ECO:0000256" key="1">
    <source>
        <dbReference type="ARBA" id="ARBA00004651"/>
    </source>
</evidence>
<dbReference type="RefSeq" id="WP_345439280.1">
    <property type="nucleotide sequence ID" value="NZ_BAABKO010000004.1"/>
</dbReference>
<feature type="domain" description="ABC transmembrane type-1" evidence="8">
    <location>
        <begin position="86"/>
        <end position="277"/>
    </location>
</feature>
<evidence type="ECO:0000256" key="7">
    <source>
        <dbReference type="RuleBase" id="RU363032"/>
    </source>
</evidence>
<feature type="transmembrane region" description="Helical" evidence="7">
    <location>
        <begin position="82"/>
        <end position="109"/>
    </location>
</feature>
<name>A0ABP9ACI9_9MICO</name>
<dbReference type="Proteomes" id="UP001501645">
    <property type="component" value="Unassembled WGS sequence"/>
</dbReference>
<comment type="subcellular location">
    <subcellularLocation>
        <location evidence="1 7">Cell membrane</location>
        <topology evidence="1 7">Multi-pass membrane protein</topology>
    </subcellularLocation>
</comment>
<dbReference type="PANTHER" id="PTHR43744:SF12">
    <property type="entry name" value="ABC TRANSPORTER PERMEASE PROTEIN MG189-RELATED"/>
    <property type="match status" value="1"/>
</dbReference>
<dbReference type="Pfam" id="PF00528">
    <property type="entry name" value="BPD_transp_1"/>
    <property type="match status" value="1"/>
</dbReference>
<dbReference type="Gene3D" id="1.10.3720.10">
    <property type="entry name" value="MetI-like"/>
    <property type="match status" value="1"/>
</dbReference>
<evidence type="ECO:0000256" key="4">
    <source>
        <dbReference type="ARBA" id="ARBA00022692"/>
    </source>
</evidence>
<keyword evidence="6 7" id="KW-0472">Membrane</keyword>
<comment type="similarity">
    <text evidence="7">Belongs to the binding-protein-dependent transport system permease family.</text>
</comment>
<organism evidence="9 10">
    <name type="scientific">Microbacterium gilvum</name>
    <dbReference type="NCBI Taxonomy" id="1336204"/>
    <lineage>
        <taxon>Bacteria</taxon>
        <taxon>Bacillati</taxon>
        <taxon>Actinomycetota</taxon>
        <taxon>Actinomycetes</taxon>
        <taxon>Micrococcales</taxon>
        <taxon>Microbacteriaceae</taxon>
        <taxon>Microbacterium</taxon>
    </lineage>
</organism>
<evidence type="ECO:0000256" key="6">
    <source>
        <dbReference type="ARBA" id="ARBA00023136"/>
    </source>
</evidence>
<evidence type="ECO:0000256" key="5">
    <source>
        <dbReference type="ARBA" id="ARBA00022989"/>
    </source>
</evidence>
<dbReference type="CDD" id="cd06261">
    <property type="entry name" value="TM_PBP2"/>
    <property type="match status" value="1"/>
</dbReference>
<proteinExistence type="inferred from homology"/>
<evidence type="ECO:0000259" key="8">
    <source>
        <dbReference type="PROSITE" id="PS50928"/>
    </source>
</evidence>
<dbReference type="PROSITE" id="PS50928">
    <property type="entry name" value="ABC_TM1"/>
    <property type="match status" value="1"/>
</dbReference>